<proteinExistence type="predicted"/>
<gene>
    <name evidence="3" type="ORF">GCM10010439_17100</name>
</gene>
<dbReference type="EMBL" id="BAAATZ010000006">
    <property type="protein sequence ID" value="GAA2722982.1"/>
    <property type="molecule type" value="Genomic_DNA"/>
</dbReference>
<dbReference type="Proteomes" id="UP001501842">
    <property type="component" value="Unassembled WGS sequence"/>
</dbReference>
<feature type="signal peptide" evidence="1">
    <location>
        <begin position="1"/>
        <end position="22"/>
    </location>
</feature>
<evidence type="ECO:0000313" key="3">
    <source>
        <dbReference type="EMBL" id="GAA2722982.1"/>
    </source>
</evidence>
<dbReference type="RefSeq" id="WP_344449689.1">
    <property type="nucleotide sequence ID" value="NZ_BAAATZ010000006.1"/>
</dbReference>
<keyword evidence="4" id="KW-1185">Reference proteome</keyword>
<keyword evidence="1" id="KW-0732">Signal</keyword>
<dbReference type="PANTHER" id="PTHR37981:SF1">
    <property type="entry name" value="SGNH HYDROLASE-TYPE ESTERASE DOMAIN-CONTAINING PROTEIN"/>
    <property type="match status" value="1"/>
</dbReference>
<evidence type="ECO:0000259" key="2">
    <source>
        <dbReference type="Pfam" id="PF13472"/>
    </source>
</evidence>
<name>A0ABP6GJA9_9ACTN</name>
<feature type="chain" id="PRO_5045981582" evidence="1">
    <location>
        <begin position="23"/>
        <end position="254"/>
    </location>
</feature>
<organism evidence="3 4">
    <name type="scientific">Actinocorallia aurantiaca</name>
    <dbReference type="NCBI Taxonomy" id="46204"/>
    <lineage>
        <taxon>Bacteria</taxon>
        <taxon>Bacillati</taxon>
        <taxon>Actinomycetota</taxon>
        <taxon>Actinomycetes</taxon>
        <taxon>Streptosporangiales</taxon>
        <taxon>Thermomonosporaceae</taxon>
        <taxon>Actinocorallia</taxon>
    </lineage>
</organism>
<dbReference type="InterPro" id="IPR037460">
    <property type="entry name" value="SEST-like"/>
</dbReference>
<dbReference type="SUPFAM" id="SSF52266">
    <property type="entry name" value="SGNH hydrolase"/>
    <property type="match status" value="1"/>
</dbReference>
<dbReference type="Gene3D" id="3.40.50.1110">
    <property type="entry name" value="SGNH hydrolase"/>
    <property type="match status" value="1"/>
</dbReference>
<dbReference type="InterPro" id="IPR013830">
    <property type="entry name" value="SGNH_hydro"/>
</dbReference>
<dbReference type="InterPro" id="IPR036514">
    <property type="entry name" value="SGNH_hydro_sf"/>
</dbReference>
<dbReference type="PANTHER" id="PTHR37981">
    <property type="entry name" value="LIPASE 2"/>
    <property type="match status" value="1"/>
</dbReference>
<comment type="caution">
    <text evidence="3">The sequence shown here is derived from an EMBL/GenBank/DDBJ whole genome shotgun (WGS) entry which is preliminary data.</text>
</comment>
<reference evidence="4" key="1">
    <citation type="journal article" date="2019" name="Int. J. Syst. Evol. Microbiol.">
        <title>The Global Catalogue of Microorganisms (GCM) 10K type strain sequencing project: providing services to taxonomists for standard genome sequencing and annotation.</title>
        <authorList>
            <consortium name="The Broad Institute Genomics Platform"/>
            <consortium name="The Broad Institute Genome Sequencing Center for Infectious Disease"/>
            <person name="Wu L."/>
            <person name="Ma J."/>
        </authorList>
    </citation>
    <scope>NUCLEOTIDE SEQUENCE [LARGE SCALE GENOMIC DNA]</scope>
    <source>
        <strain evidence="4">JCM 8201</strain>
    </source>
</reference>
<sequence>MRPFRILLSAALAGLASSFVMAPVQAAAPEYVALGDSYSSGTGAGSYTDVACTRSANAYPALLAAARPGTVFKFVACGGATIPDVVANQLSALGANTTLVTISIGGNDSGFASTMLTCKYSTTTQCRSALEDGREFVEEELPSRLDSLYAQIRSRAPQAKVVVVGYPHLYKQGGLCLGGLSSTKRTMINEAADVLTGVLSSRAAAAGFTFADARPGFSGHEICTTTEWIDASNIHPTATGHAQGYLPAVTAAAS</sequence>
<feature type="domain" description="SGNH hydrolase-type esterase" evidence="2">
    <location>
        <begin position="33"/>
        <end position="242"/>
    </location>
</feature>
<dbReference type="CDD" id="cd01823">
    <property type="entry name" value="SEST_like"/>
    <property type="match status" value="1"/>
</dbReference>
<evidence type="ECO:0000313" key="4">
    <source>
        <dbReference type="Proteomes" id="UP001501842"/>
    </source>
</evidence>
<evidence type="ECO:0000256" key="1">
    <source>
        <dbReference type="SAM" id="SignalP"/>
    </source>
</evidence>
<protein>
    <submittedName>
        <fullName evidence="3">SGNH family lipase</fullName>
    </submittedName>
</protein>
<dbReference type="Pfam" id="PF13472">
    <property type="entry name" value="Lipase_GDSL_2"/>
    <property type="match status" value="1"/>
</dbReference>
<accession>A0ABP6GJA9</accession>